<proteinExistence type="predicted"/>
<name>A0A2M9A9R7_9BACT</name>
<organism evidence="1 2">
    <name type="scientific">Hallerella succinigenes</name>
    <dbReference type="NCBI Taxonomy" id="1896222"/>
    <lineage>
        <taxon>Bacteria</taxon>
        <taxon>Pseudomonadati</taxon>
        <taxon>Fibrobacterota</taxon>
        <taxon>Fibrobacteria</taxon>
        <taxon>Fibrobacterales</taxon>
        <taxon>Fibrobacteraceae</taxon>
        <taxon>Hallerella</taxon>
    </lineage>
</organism>
<accession>A0A2M9A9R7</accession>
<dbReference type="Proteomes" id="UP000231134">
    <property type="component" value="Unassembled WGS sequence"/>
</dbReference>
<evidence type="ECO:0000313" key="1">
    <source>
        <dbReference type="EMBL" id="PJJ42357.1"/>
    </source>
</evidence>
<evidence type="ECO:0000313" key="2">
    <source>
        <dbReference type="Proteomes" id="UP000231134"/>
    </source>
</evidence>
<protein>
    <submittedName>
        <fullName evidence="1">Uncharacterized protein</fullName>
    </submittedName>
</protein>
<dbReference type="RefSeq" id="WP_100426217.1">
    <property type="nucleotide sequence ID" value="NZ_PGEX01000001.1"/>
</dbReference>
<comment type="caution">
    <text evidence="1">The sequence shown here is derived from an EMBL/GenBank/DDBJ whole genome shotgun (WGS) entry which is preliminary data.</text>
</comment>
<sequence>MATCEYLLGYRAALRHLIEAVDAPGNQLKKMKITAKKTAEWLKLCHEHAFELAEGDVLELWQTPEGKLLFKKEGR</sequence>
<dbReference type="EMBL" id="PGEX01000001">
    <property type="protein sequence ID" value="PJJ42357.1"/>
    <property type="molecule type" value="Genomic_DNA"/>
</dbReference>
<dbReference type="AlphaFoldDB" id="A0A2M9A9R7"/>
<gene>
    <name evidence="1" type="ORF">BGX16_2383</name>
</gene>
<keyword evidence="2" id="KW-1185">Reference proteome</keyword>
<reference evidence="1 2" key="1">
    <citation type="submission" date="2017-11" db="EMBL/GenBank/DDBJ databases">
        <title>Animal gut microbial communities from fecal samples from Wisconsin, USA.</title>
        <authorList>
            <person name="Neumann A."/>
        </authorList>
    </citation>
    <scope>NUCLEOTIDE SEQUENCE [LARGE SCALE GENOMIC DNA]</scope>
    <source>
        <strain evidence="1 2">UWS3</strain>
    </source>
</reference>